<name>A0A0P9HHL2_9CHLR</name>
<organism evidence="1 2">
    <name type="scientific">Kouleothrix aurantiaca</name>
    <dbReference type="NCBI Taxonomy" id="186479"/>
    <lineage>
        <taxon>Bacteria</taxon>
        <taxon>Bacillati</taxon>
        <taxon>Chloroflexota</taxon>
        <taxon>Chloroflexia</taxon>
        <taxon>Chloroflexales</taxon>
        <taxon>Roseiflexineae</taxon>
        <taxon>Roseiflexaceae</taxon>
        <taxon>Kouleothrix</taxon>
    </lineage>
</organism>
<sequence length="113" mass="12731">MPPRRALRTLAVLFGLALLVLLLSGAGLVIGVRRGIVPQFTTDLPVWPGVMLTVRNSPQSVCHPYQFCPRQIGLYVGMSVWVTWRRKNGREPGPRLLFLPTISQRTGAQRWIR</sequence>
<accession>A0A0P9HHL2</accession>
<evidence type="ECO:0000313" key="2">
    <source>
        <dbReference type="Proteomes" id="UP000050509"/>
    </source>
</evidence>
<reference evidence="1 2" key="1">
    <citation type="submission" date="2015-09" db="EMBL/GenBank/DDBJ databases">
        <title>Draft genome sequence of Kouleothrix aurantiaca JCM 19913.</title>
        <authorList>
            <person name="Hemp J."/>
        </authorList>
    </citation>
    <scope>NUCLEOTIDE SEQUENCE [LARGE SCALE GENOMIC DNA]</scope>
    <source>
        <strain evidence="1 2">COM-B</strain>
    </source>
</reference>
<protein>
    <submittedName>
        <fullName evidence="1">Uncharacterized protein</fullName>
    </submittedName>
</protein>
<comment type="caution">
    <text evidence="1">The sequence shown here is derived from an EMBL/GenBank/DDBJ whole genome shotgun (WGS) entry which is preliminary data.</text>
</comment>
<gene>
    <name evidence="1" type="ORF">SE17_04630</name>
</gene>
<dbReference type="EMBL" id="LJCR01000079">
    <property type="protein sequence ID" value="KPV54294.1"/>
    <property type="molecule type" value="Genomic_DNA"/>
</dbReference>
<proteinExistence type="predicted"/>
<evidence type="ECO:0000313" key="1">
    <source>
        <dbReference type="EMBL" id="KPV54294.1"/>
    </source>
</evidence>
<dbReference type="Proteomes" id="UP000050509">
    <property type="component" value="Unassembled WGS sequence"/>
</dbReference>
<keyword evidence="2" id="KW-1185">Reference proteome</keyword>
<dbReference type="AlphaFoldDB" id="A0A0P9HHL2"/>